<dbReference type="Pfam" id="PF09515">
    <property type="entry name" value="Thia_YuaJ"/>
    <property type="match status" value="1"/>
</dbReference>
<proteinExistence type="predicted"/>
<gene>
    <name evidence="2" type="primary">thiT</name>
    <name evidence="2" type="ORF">FLK61_32820</name>
</gene>
<feature type="transmembrane region" description="Helical" evidence="1">
    <location>
        <begin position="76"/>
        <end position="97"/>
    </location>
</feature>
<reference evidence="3" key="1">
    <citation type="submission" date="2019-07" db="EMBL/GenBank/DDBJ databases">
        <title>Bacillus alkalisoli sp. nov. isolated from saline soil.</title>
        <authorList>
            <person name="Sun J.-Q."/>
            <person name="Xu L."/>
        </authorList>
    </citation>
    <scope>NUCLEOTIDE SEQUENCE [LARGE SCALE GENOMIC DNA]</scope>
    <source>
        <strain evidence="3">M4U3P1</strain>
    </source>
</reference>
<organism evidence="2 3">
    <name type="scientific">Paenalkalicoccus suaedae</name>
    <dbReference type="NCBI Taxonomy" id="2592382"/>
    <lineage>
        <taxon>Bacteria</taxon>
        <taxon>Bacillati</taxon>
        <taxon>Bacillota</taxon>
        <taxon>Bacilli</taxon>
        <taxon>Bacillales</taxon>
        <taxon>Bacillaceae</taxon>
        <taxon>Paenalkalicoccus</taxon>
    </lineage>
</organism>
<dbReference type="KEGG" id="psua:FLK61_32820"/>
<accession>A0A859FE63</accession>
<keyword evidence="3" id="KW-1185">Reference proteome</keyword>
<dbReference type="NCBIfam" id="TIGR02357">
    <property type="entry name" value="ECF_ThiT_YuaJ"/>
    <property type="match status" value="1"/>
</dbReference>
<sequence length="187" mass="20479">MRQNKRLLIMLEIAIMSGLAYVLDLIPLFQMPQGGSITLSMLPILILAYRRGVIAGIIAGGLFGTLNLMFNSFVVHWAQALLDYPIAFLVIGLAGIFRFSSQASFRKKLTLLIAGVALASALRLLSHFTAGVIWFGSFAPEGMSPVWYSFIYNLSYIAPTFVILVIIMVLFANKGKVVLHPSNGRVA</sequence>
<dbReference type="EMBL" id="CP041372">
    <property type="protein sequence ID" value="QKS71479.1"/>
    <property type="molecule type" value="Genomic_DNA"/>
</dbReference>
<keyword evidence="1" id="KW-1133">Transmembrane helix</keyword>
<keyword evidence="1" id="KW-0812">Transmembrane</keyword>
<dbReference type="AlphaFoldDB" id="A0A859FE63"/>
<dbReference type="Gene3D" id="1.10.1760.20">
    <property type="match status" value="1"/>
</dbReference>
<evidence type="ECO:0000313" key="2">
    <source>
        <dbReference type="EMBL" id="QKS71479.1"/>
    </source>
</evidence>
<dbReference type="InterPro" id="IPR012651">
    <property type="entry name" value="Thia_Transptr_ThiT"/>
</dbReference>
<dbReference type="RefSeq" id="WP_176009514.1">
    <property type="nucleotide sequence ID" value="NZ_CP041372.2"/>
</dbReference>
<dbReference type="Proteomes" id="UP000318138">
    <property type="component" value="Chromosome"/>
</dbReference>
<evidence type="ECO:0000313" key="3">
    <source>
        <dbReference type="Proteomes" id="UP000318138"/>
    </source>
</evidence>
<evidence type="ECO:0000256" key="1">
    <source>
        <dbReference type="SAM" id="Phobius"/>
    </source>
</evidence>
<feature type="transmembrane region" description="Helical" evidence="1">
    <location>
        <begin position="147"/>
        <end position="172"/>
    </location>
</feature>
<dbReference type="GO" id="GO:0005886">
    <property type="term" value="C:plasma membrane"/>
    <property type="evidence" value="ECO:0007669"/>
    <property type="project" value="InterPro"/>
</dbReference>
<dbReference type="GO" id="GO:0015234">
    <property type="term" value="F:thiamine transmembrane transporter activity"/>
    <property type="evidence" value="ECO:0007669"/>
    <property type="project" value="InterPro"/>
</dbReference>
<feature type="transmembrane region" description="Helical" evidence="1">
    <location>
        <begin position="29"/>
        <end position="48"/>
    </location>
</feature>
<feature type="transmembrane region" description="Helical" evidence="1">
    <location>
        <begin position="7"/>
        <end position="23"/>
    </location>
</feature>
<protein>
    <submittedName>
        <fullName evidence="2">Energy-coupled thiamine transporter ThiT</fullName>
    </submittedName>
</protein>
<keyword evidence="1" id="KW-0472">Membrane</keyword>
<feature type="transmembrane region" description="Helical" evidence="1">
    <location>
        <begin position="109"/>
        <end position="135"/>
    </location>
</feature>
<feature type="transmembrane region" description="Helical" evidence="1">
    <location>
        <begin position="53"/>
        <end position="70"/>
    </location>
</feature>
<name>A0A859FE63_9BACI</name>